<comment type="caution">
    <text evidence="2">The sequence shown here is derived from an EMBL/GenBank/DDBJ whole genome shotgun (WGS) entry which is preliminary data.</text>
</comment>
<keyword evidence="3" id="KW-1185">Reference proteome</keyword>
<gene>
    <name evidence="2" type="ORF">EJB05_17302</name>
</gene>
<feature type="signal peptide" evidence="1">
    <location>
        <begin position="1"/>
        <end position="25"/>
    </location>
</feature>
<feature type="non-terminal residue" evidence="2">
    <location>
        <position position="1"/>
    </location>
</feature>
<evidence type="ECO:0008006" key="4">
    <source>
        <dbReference type="Google" id="ProtNLM"/>
    </source>
</evidence>
<organism evidence="2 3">
    <name type="scientific">Eragrostis curvula</name>
    <name type="common">weeping love grass</name>
    <dbReference type="NCBI Taxonomy" id="38414"/>
    <lineage>
        <taxon>Eukaryota</taxon>
        <taxon>Viridiplantae</taxon>
        <taxon>Streptophyta</taxon>
        <taxon>Embryophyta</taxon>
        <taxon>Tracheophyta</taxon>
        <taxon>Spermatophyta</taxon>
        <taxon>Magnoliopsida</taxon>
        <taxon>Liliopsida</taxon>
        <taxon>Poales</taxon>
        <taxon>Poaceae</taxon>
        <taxon>PACMAD clade</taxon>
        <taxon>Chloridoideae</taxon>
        <taxon>Eragrostideae</taxon>
        <taxon>Eragrostidinae</taxon>
        <taxon>Eragrostis</taxon>
    </lineage>
</organism>
<evidence type="ECO:0000256" key="1">
    <source>
        <dbReference type="SAM" id="SignalP"/>
    </source>
</evidence>
<name>A0A5J9VHP7_9POAL</name>
<dbReference type="OrthoDB" id="2014869at2759"/>
<keyword evidence="1" id="KW-0732">Signal</keyword>
<dbReference type="Gramene" id="TVU35415">
    <property type="protein sequence ID" value="TVU35415"/>
    <property type="gene ID" value="EJB05_17302"/>
</dbReference>
<dbReference type="AlphaFoldDB" id="A0A5J9VHP7"/>
<dbReference type="Proteomes" id="UP000324897">
    <property type="component" value="Unassembled WGS sequence"/>
</dbReference>
<protein>
    <recommendedName>
        <fullName evidence="4">Inhibitor I9 domain-containing protein</fullName>
    </recommendedName>
</protein>
<accession>A0A5J9VHP7</accession>
<evidence type="ECO:0000313" key="3">
    <source>
        <dbReference type="Proteomes" id="UP000324897"/>
    </source>
</evidence>
<proteinExistence type="predicted"/>
<evidence type="ECO:0000313" key="2">
    <source>
        <dbReference type="EMBL" id="TVU35415.1"/>
    </source>
</evidence>
<dbReference type="EMBL" id="RWGY01000009">
    <property type="protein sequence ID" value="TVU35415.1"/>
    <property type="molecule type" value="Genomic_DNA"/>
</dbReference>
<sequence length="157" mass="17208">MGRGGGSVFLLALMLFLALQHPASADKKSYLIIFRDFPVSPSALLSRFTGVSILYELPPIHGIAVNIDESFLTSLQRKSVDAIRCFGITLIHISLMKPELTGVLAVIQDKQVKLHTTHSWDFLGLRRNGKATNAWSSANFGEDTIIGNIDTGNMSHQ</sequence>
<reference evidence="2 3" key="1">
    <citation type="journal article" date="2019" name="Sci. Rep.">
        <title>A high-quality genome of Eragrostis curvula grass provides insights into Poaceae evolution and supports new strategies to enhance forage quality.</title>
        <authorList>
            <person name="Carballo J."/>
            <person name="Santos B.A.C.M."/>
            <person name="Zappacosta D."/>
            <person name="Garbus I."/>
            <person name="Selva J.P."/>
            <person name="Gallo C.A."/>
            <person name="Diaz A."/>
            <person name="Albertini E."/>
            <person name="Caccamo M."/>
            <person name="Echenique V."/>
        </authorList>
    </citation>
    <scope>NUCLEOTIDE SEQUENCE [LARGE SCALE GENOMIC DNA]</scope>
    <source>
        <strain evidence="3">cv. Victoria</strain>
        <tissue evidence="2">Leaf</tissue>
    </source>
</reference>
<feature type="chain" id="PRO_5023884203" description="Inhibitor I9 domain-containing protein" evidence="1">
    <location>
        <begin position="26"/>
        <end position="157"/>
    </location>
</feature>